<proteinExistence type="predicted"/>
<dbReference type="AlphaFoldDB" id="A0A1Q2YDD0"/>
<evidence type="ECO:0000313" key="2">
    <source>
        <dbReference type="Proteomes" id="UP000186136"/>
    </source>
</evidence>
<keyword evidence="2" id="KW-1185">Reference proteome</keyword>
<reference evidence="1 2" key="1">
    <citation type="submission" date="2016-08" db="EMBL/GenBank/DDBJ databases">
        <title>Whole genome shotgun sequence of Pichia membranifaciens KS47-1.</title>
        <authorList>
            <person name="Konishi M."/>
            <person name="Ishida M."/>
            <person name="Arakawa T."/>
            <person name="Kato Y."/>
            <person name="Horiuchi J."/>
        </authorList>
    </citation>
    <scope>NUCLEOTIDE SEQUENCE [LARGE SCALE GENOMIC DNA]</scope>
    <source>
        <strain evidence="1 2">KS47-1</strain>
    </source>
</reference>
<accession>A0A1Q2YDD0</accession>
<evidence type="ECO:0000313" key="1">
    <source>
        <dbReference type="EMBL" id="GAV27511.1"/>
    </source>
</evidence>
<organism evidence="1 2">
    <name type="scientific">Pichia membranifaciens</name>
    <dbReference type="NCBI Taxonomy" id="4926"/>
    <lineage>
        <taxon>Eukaryota</taxon>
        <taxon>Fungi</taxon>
        <taxon>Dikarya</taxon>
        <taxon>Ascomycota</taxon>
        <taxon>Saccharomycotina</taxon>
        <taxon>Pichiomycetes</taxon>
        <taxon>Pichiales</taxon>
        <taxon>Pichiaceae</taxon>
        <taxon>Pichia</taxon>
    </lineage>
</organism>
<protein>
    <submittedName>
        <fullName evidence="1">Uncharacterized protein</fullName>
    </submittedName>
</protein>
<dbReference type="Proteomes" id="UP000186136">
    <property type="component" value="Unassembled WGS sequence"/>
</dbReference>
<comment type="caution">
    <text evidence="1">The sequence shown here is derived from an EMBL/GenBank/DDBJ whole genome shotgun (WGS) entry which is preliminary data.</text>
</comment>
<dbReference type="EMBL" id="BDGI01000036">
    <property type="protein sequence ID" value="GAV27511.1"/>
    <property type="molecule type" value="Genomic_DNA"/>
</dbReference>
<sequence length="76" mass="7765">MAGADSGAGERVGAVGQEDLQPAELVLELELGACAAHEHGVPRVVRELRQPCATGTGACGPRLDGRLENAGGRCEQ</sequence>
<name>A0A1Q2YDD0_9ASCO</name>
<gene>
    <name evidence="1" type="ORF">PMKS-000979</name>
</gene>